<evidence type="ECO:0000313" key="4">
    <source>
        <dbReference type="Proteomes" id="UP001241092"/>
    </source>
</evidence>
<dbReference type="SUPFAM" id="SSF51430">
    <property type="entry name" value="NAD(P)-linked oxidoreductase"/>
    <property type="match status" value="1"/>
</dbReference>
<keyword evidence="1 3" id="KW-0560">Oxidoreductase</keyword>
<reference evidence="3" key="1">
    <citation type="submission" date="2023-03" db="EMBL/GenBank/DDBJ databases">
        <title>Draft genome sequence of a Mycolicibacterium mageritense strain H4_3_1 isolated from a hybrid biological-inorganic system reactor.</title>
        <authorList>
            <person name="Feng X."/>
            <person name="Kazama D."/>
            <person name="Sato K."/>
            <person name="Kobayashi H."/>
        </authorList>
    </citation>
    <scope>NUCLEOTIDE SEQUENCE</scope>
    <source>
        <strain evidence="3">H4_3_1</strain>
    </source>
</reference>
<gene>
    <name evidence="3" type="primary">iolS_1</name>
    <name evidence="3" type="ORF">hbim_04849</name>
</gene>
<dbReference type="PANTHER" id="PTHR43625">
    <property type="entry name" value="AFLATOXIN B1 ALDEHYDE REDUCTASE"/>
    <property type="match status" value="1"/>
</dbReference>
<dbReference type="PANTHER" id="PTHR43625:SF40">
    <property type="entry name" value="ALDO-KETO REDUCTASE YAKC [NADP(+)]"/>
    <property type="match status" value="1"/>
</dbReference>
<dbReference type="RefSeq" id="WP_286211512.1">
    <property type="nucleotide sequence ID" value="NZ_AP027452.1"/>
</dbReference>
<protein>
    <submittedName>
        <fullName evidence="3">Aldo-keto reductase IolS</fullName>
        <ecNumber evidence="3">1.1.1.-</ecNumber>
    </submittedName>
</protein>
<evidence type="ECO:0000313" key="3">
    <source>
        <dbReference type="EMBL" id="BDY30900.1"/>
    </source>
</evidence>
<dbReference type="Proteomes" id="UP001241092">
    <property type="component" value="Chromosome"/>
</dbReference>
<dbReference type="InterPro" id="IPR023210">
    <property type="entry name" value="NADP_OxRdtase_dom"/>
</dbReference>
<dbReference type="EMBL" id="AP027452">
    <property type="protein sequence ID" value="BDY30900.1"/>
    <property type="molecule type" value="Genomic_DNA"/>
</dbReference>
<dbReference type="GO" id="GO:0016491">
    <property type="term" value="F:oxidoreductase activity"/>
    <property type="evidence" value="ECO:0007669"/>
    <property type="project" value="UniProtKB-KW"/>
</dbReference>
<dbReference type="InterPro" id="IPR036812">
    <property type="entry name" value="NAD(P)_OxRdtase_dom_sf"/>
</dbReference>
<dbReference type="AlphaFoldDB" id="A0AAI8TXU6"/>
<dbReference type="InterPro" id="IPR050791">
    <property type="entry name" value="Aldo-Keto_reductase"/>
</dbReference>
<proteinExistence type="predicted"/>
<dbReference type="GO" id="GO:0005737">
    <property type="term" value="C:cytoplasm"/>
    <property type="evidence" value="ECO:0007669"/>
    <property type="project" value="TreeGrafter"/>
</dbReference>
<feature type="domain" description="NADP-dependent oxidoreductase" evidence="2">
    <location>
        <begin position="22"/>
        <end position="325"/>
    </location>
</feature>
<organism evidence="3 4">
    <name type="scientific">Mycolicibacterium mageritense</name>
    <name type="common">Mycobacterium mageritense</name>
    <dbReference type="NCBI Taxonomy" id="53462"/>
    <lineage>
        <taxon>Bacteria</taxon>
        <taxon>Bacillati</taxon>
        <taxon>Actinomycetota</taxon>
        <taxon>Actinomycetes</taxon>
        <taxon>Mycobacteriales</taxon>
        <taxon>Mycobacteriaceae</taxon>
        <taxon>Mycolicibacterium</taxon>
    </lineage>
</organism>
<dbReference type="CDD" id="cd19076">
    <property type="entry name" value="AKR_AKR13A_13D"/>
    <property type="match status" value="1"/>
</dbReference>
<sequence>MAAIDGSATVRLGHPDLTVRPVGLGCMGMSQHYGPGDDAASVQTIRTALDLGVDHLDTSDVYGASDITWGVPIRGFGHNEELIAAAIAGRRDDVVLATKFAAKINETHDGIAIDGRPEYVTAACEASLRRLGTDVIDLYYYHRLDAGVPIEDTVGAMSELVAAGKVRAIGLSEVGPQTLRRAHAVHPITALQSEYSLWERGIEAEIAGVCRELGITVVAYSPLGRSALTGALTPDATFGPGDLRATNPRFTTENLRTNLAPVAALTALAEEKGCRPGQLALAWLLSRPWDVVAIPGTKRAEYVAENLGATNVALSADESAYLAEVFAPGTIVGERYAPVHARTVAAS</sequence>
<evidence type="ECO:0000259" key="2">
    <source>
        <dbReference type="Pfam" id="PF00248"/>
    </source>
</evidence>
<dbReference type="Gene3D" id="3.20.20.100">
    <property type="entry name" value="NADP-dependent oxidoreductase domain"/>
    <property type="match status" value="1"/>
</dbReference>
<dbReference type="Pfam" id="PF00248">
    <property type="entry name" value="Aldo_ket_red"/>
    <property type="match status" value="1"/>
</dbReference>
<accession>A0AAI8TXU6</accession>
<evidence type="ECO:0000256" key="1">
    <source>
        <dbReference type="ARBA" id="ARBA00023002"/>
    </source>
</evidence>
<name>A0AAI8TXU6_MYCME</name>
<dbReference type="EC" id="1.1.1.-" evidence="3"/>